<evidence type="ECO:0000256" key="1">
    <source>
        <dbReference type="SAM" id="MobiDB-lite"/>
    </source>
</evidence>
<feature type="region of interest" description="Disordered" evidence="1">
    <location>
        <begin position="114"/>
        <end position="137"/>
    </location>
</feature>
<dbReference type="EMBL" id="SHKI01000008">
    <property type="protein sequence ID" value="RZT60593.1"/>
    <property type="molecule type" value="Genomic_DNA"/>
</dbReference>
<keyword evidence="4" id="KW-1185">Reference proteome</keyword>
<keyword evidence="2" id="KW-1133">Transmembrane helix</keyword>
<sequence>MIRQLWTLSVHTRAFLRRYMPTNILLDAIRTRRGLKWGVLPAMLLAVPYLLAASTFTTLIANGGPGWLNLLVLLCLWNTMKFALMGPISLVLLIRVCLREAIARRCQRRESGVVHRAQNKREAEQKVPVRHSLREVR</sequence>
<organism evidence="3 4">
    <name type="scientific">Leucobacter luti</name>
    <dbReference type="NCBI Taxonomy" id="340320"/>
    <lineage>
        <taxon>Bacteria</taxon>
        <taxon>Bacillati</taxon>
        <taxon>Actinomycetota</taxon>
        <taxon>Actinomycetes</taxon>
        <taxon>Micrococcales</taxon>
        <taxon>Microbacteriaceae</taxon>
        <taxon>Leucobacter</taxon>
    </lineage>
</organism>
<reference evidence="3 4" key="1">
    <citation type="journal article" date="2015" name="Stand. Genomic Sci.">
        <title>Genomic Encyclopedia of Bacterial and Archaeal Type Strains, Phase III: the genomes of soil and plant-associated and newly described type strains.</title>
        <authorList>
            <person name="Whitman W.B."/>
            <person name="Woyke T."/>
            <person name="Klenk H.P."/>
            <person name="Zhou Y."/>
            <person name="Lilburn T.G."/>
            <person name="Beck B.J."/>
            <person name="De Vos P."/>
            <person name="Vandamme P."/>
            <person name="Eisen J.A."/>
            <person name="Garrity G."/>
            <person name="Hugenholtz P."/>
            <person name="Kyrpides N.C."/>
        </authorList>
    </citation>
    <scope>NUCLEOTIDE SEQUENCE [LARGE SCALE GENOMIC DNA]</scope>
    <source>
        <strain evidence="3 4">RF6</strain>
    </source>
</reference>
<feature type="transmembrane region" description="Helical" evidence="2">
    <location>
        <begin position="39"/>
        <end position="61"/>
    </location>
</feature>
<evidence type="ECO:0008006" key="5">
    <source>
        <dbReference type="Google" id="ProtNLM"/>
    </source>
</evidence>
<dbReference type="RefSeq" id="WP_237465461.1">
    <property type="nucleotide sequence ID" value="NZ_QYAG01000003.1"/>
</dbReference>
<proteinExistence type="predicted"/>
<accession>A0A4Q7TJH0</accession>
<evidence type="ECO:0000256" key="2">
    <source>
        <dbReference type="SAM" id="Phobius"/>
    </source>
</evidence>
<comment type="caution">
    <text evidence="3">The sequence shown here is derived from an EMBL/GenBank/DDBJ whole genome shotgun (WGS) entry which is preliminary data.</text>
</comment>
<dbReference type="AlphaFoldDB" id="A0A4Q7TJH0"/>
<gene>
    <name evidence="3" type="ORF">EV139_3039</name>
</gene>
<evidence type="ECO:0000313" key="4">
    <source>
        <dbReference type="Proteomes" id="UP000291832"/>
    </source>
</evidence>
<feature type="transmembrane region" description="Helical" evidence="2">
    <location>
        <begin position="67"/>
        <end position="98"/>
    </location>
</feature>
<name>A0A4Q7TJH0_9MICO</name>
<keyword evidence="2" id="KW-0812">Transmembrane</keyword>
<protein>
    <recommendedName>
        <fullName evidence="5">Sulfate permease</fullName>
    </recommendedName>
</protein>
<keyword evidence="2" id="KW-0472">Membrane</keyword>
<dbReference type="Proteomes" id="UP000291832">
    <property type="component" value="Unassembled WGS sequence"/>
</dbReference>
<evidence type="ECO:0000313" key="3">
    <source>
        <dbReference type="EMBL" id="RZT60593.1"/>
    </source>
</evidence>